<keyword evidence="3" id="KW-0238">DNA-binding</keyword>
<evidence type="ECO:0000256" key="4">
    <source>
        <dbReference type="ARBA" id="ARBA00023163"/>
    </source>
</evidence>
<comment type="cofactor">
    <cofactor evidence="5">
        <name>Zn(2+)</name>
        <dbReference type="ChEBI" id="CHEBI:29105"/>
    </cofactor>
    <text evidence="5">Binds 1 zinc ion per subunit.</text>
</comment>
<dbReference type="Gene3D" id="3.30.1490.190">
    <property type="match status" value="1"/>
</dbReference>
<feature type="binding site" evidence="5">
    <location>
        <position position="81"/>
    </location>
    <ligand>
        <name>Zn(2+)</name>
        <dbReference type="ChEBI" id="CHEBI:29105"/>
    </ligand>
</feature>
<keyword evidence="1" id="KW-0678">Repressor</keyword>
<organism evidence="6 7">
    <name type="scientific">Candidatus Falkowbacteria bacterium CG10_big_fil_rev_8_21_14_0_10_43_10</name>
    <dbReference type="NCBI Taxonomy" id="1974567"/>
    <lineage>
        <taxon>Bacteria</taxon>
        <taxon>Candidatus Falkowiibacteriota</taxon>
    </lineage>
</organism>
<dbReference type="Pfam" id="PF01475">
    <property type="entry name" value="FUR"/>
    <property type="match status" value="1"/>
</dbReference>
<keyword evidence="2" id="KW-0805">Transcription regulation</keyword>
<dbReference type="GO" id="GO:0046872">
    <property type="term" value="F:metal ion binding"/>
    <property type="evidence" value="ECO:0007669"/>
    <property type="project" value="UniProtKB-KW"/>
</dbReference>
<evidence type="ECO:0000256" key="5">
    <source>
        <dbReference type="PIRSR" id="PIRSR602481-1"/>
    </source>
</evidence>
<dbReference type="InterPro" id="IPR043135">
    <property type="entry name" value="Fur_C"/>
</dbReference>
<feature type="binding site" evidence="5">
    <location>
        <position position="122"/>
    </location>
    <ligand>
        <name>Zn(2+)</name>
        <dbReference type="ChEBI" id="CHEBI:29105"/>
    </ligand>
</feature>
<name>A0A2H0V2E6_9BACT</name>
<dbReference type="GO" id="GO:0003677">
    <property type="term" value="F:DNA binding"/>
    <property type="evidence" value="ECO:0007669"/>
    <property type="project" value="UniProtKB-KW"/>
</dbReference>
<sequence>MNEKIKKTILYFLDNSGKHASYGDIIKYLNDEMGNLDDKEINEALAGLTKENKIISHISVNKEKRYEAEVRRHYHFICNNCGAVKDIFMEQGAVNMLSDHAQKIAKSFARVDKINMSFQGICHQCRDK</sequence>
<gene>
    <name evidence="6" type="ORF">COT99_01675</name>
</gene>
<dbReference type="SUPFAM" id="SSF46785">
    <property type="entry name" value="Winged helix' DNA-binding domain"/>
    <property type="match status" value="1"/>
</dbReference>
<reference evidence="7" key="1">
    <citation type="submission" date="2017-09" db="EMBL/GenBank/DDBJ databases">
        <title>Depth-based differentiation of microbial function through sediment-hosted aquifers and enrichment of novel symbionts in the deep terrestrial subsurface.</title>
        <authorList>
            <person name="Probst A.J."/>
            <person name="Ladd B."/>
            <person name="Jarett J.K."/>
            <person name="Geller-Mcgrath D.E."/>
            <person name="Sieber C.M.K."/>
            <person name="Emerson J.B."/>
            <person name="Anantharaman K."/>
            <person name="Thomas B.C."/>
            <person name="Malmstrom R."/>
            <person name="Stieglmeier M."/>
            <person name="Klingl A."/>
            <person name="Woyke T."/>
            <person name="Ryan C.M."/>
            <person name="Banfield J.F."/>
        </authorList>
    </citation>
    <scope>NUCLEOTIDE SEQUENCE [LARGE SCALE GENOMIC DNA]</scope>
</reference>
<feature type="binding site" evidence="5">
    <location>
        <position position="125"/>
    </location>
    <ligand>
        <name>Zn(2+)</name>
        <dbReference type="ChEBI" id="CHEBI:29105"/>
    </ligand>
</feature>
<dbReference type="GO" id="GO:0003700">
    <property type="term" value="F:DNA-binding transcription factor activity"/>
    <property type="evidence" value="ECO:0007669"/>
    <property type="project" value="InterPro"/>
</dbReference>
<dbReference type="AlphaFoldDB" id="A0A2H0V2E6"/>
<comment type="caution">
    <text evidence="6">The sequence shown here is derived from an EMBL/GenBank/DDBJ whole genome shotgun (WGS) entry which is preliminary data.</text>
</comment>
<evidence type="ECO:0000256" key="3">
    <source>
        <dbReference type="ARBA" id="ARBA00023125"/>
    </source>
</evidence>
<keyword evidence="5" id="KW-0862">Zinc</keyword>
<feature type="binding site" evidence="5">
    <location>
        <position position="78"/>
    </location>
    <ligand>
        <name>Zn(2+)</name>
        <dbReference type="ChEBI" id="CHEBI:29105"/>
    </ligand>
</feature>
<keyword evidence="4" id="KW-0804">Transcription</keyword>
<dbReference type="InterPro" id="IPR036390">
    <property type="entry name" value="WH_DNA-bd_sf"/>
</dbReference>
<proteinExistence type="predicted"/>
<evidence type="ECO:0008006" key="8">
    <source>
        <dbReference type="Google" id="ProtNLM"/>
    </source>
</evidence>
<keyword evidence="5" id="KW-0479">Metal-binding</keyword>
<protein>
    <recommendedName>
        <fullName evidence="8">Transcriptional repressor</fullName>
    </recommendedName>
</protein>
<dbReference type="Proteomes" id="UP000228626">
    <property type="component" value="Unassembled WGS sequence"/>
</dbReference>
<evidence type="ECO:0000256" key="2">
    <source>
        <dbReference type="ARBA" id="ARBA00023015"/>
    </source>
</evidence>
<dbReference type="InterPro" id="IPR002481">
    <property type="entry name" value="FUR"/>
</dbReference>
<evidence type="ECO:0000256" key="1">
    <source>
        <dbReference type="ARBA" id="ARBA00022491"/>
    </source>
</evidence>
<evidence type="ECO:0000313" key="7">
    <source>
        <dbReference type="Proteomes" id="UP000228626"/>
    </source>
</evidence>
<accession>A0A2H0V2E6</accession>
<evidence type="ECO:0000313" key="6">
    <source>
        <dbReference type="EMBL" id="PIR93264.1"/>
    </source>
</evidence>
<dbReference type="EMBL" id="PFAR01000021">
    <property type="protein sequence ID" value="PIR93264.1"/>
    <property type="molecule type" value="Genomic_DNA"/>
</dbReference>